<dbReference type="RefSeq" id="WP_274189993.1">
    <property type="nucleotide sequence ID" value="NZ_BAABHN010000052.1"/>
</dbReference>
<sequence length="293" mass="32047">MDVITRFTSTPFRASEAVAAGRITWDRLRGPDFVALARDVHVGAATEIGVRVRLEALDARSRGRGMVAGPLAALAWEVECPWDDAELVLPGHWNPVPAGVCGRSDRLRPEEIATRHGVAITTPVRTAFDLGRRAPLVEAVAAVDALAHACRFDATALDALAEHHPRTRGPVALRQVLTLVDPRAESLMKTRTRLLFVLRGVPAPIPQYRVRLPSGRYVRLDLAWPDVPPGRRKVAVEYDGPEHRTITGQNRDHFRDAALDDLGWEILHVPSAPVLDPVAADALAARVARKVLP</sequence>
<evidence type="ECO:0000313" key="2">
    <source>
        <dbReference type="Proteomes" id="UP001595909"/>
    </source>
</evidence>
<accession>A0ABV9RRV1</accession>
<comment type="caution">
    <text evidence="1">The sequence shown here is derived from an EMBL/GenBank/DDBJ whole genome shotgun (WGS) entry which is preliminary data.</text>
</comment>
<dbReference type="EMBL" id="JBHSIM010000052">
    <property type="protein sequence ID" value="MFC4835978.1"/>
    <property type="molecule type" value="Genomic_DNA"/>
</dbReference>
<proteinExistence type="predicted"/>
<name>A0ABV9RRV1_9PSEU</name>
<evidence type="ECO:0008006" key="3">
    <source>
        <dbReference type="Google" id="ProtNLM"/>
    </source>
</evidence>
<keyword evidence="2" id="KW-1185">Reference proteome</keyword>
<reference evidence="2" key="1">
    <citation type="journal article" date="2019" name="Int. J. Syst. Evol. Microbiol.">
        <title>The Global Catalogue of Microorganisms (GCM) 10K type strain sequencing project: providing services to taxonomists for standard genome sequencing and annotation.</title>
        <authorList>
            <consortium name="The Broad Institute Genomics Platform"/>
            <consortium name="The Broad Institute Genome Sequencing Center for Infectious Disease"/>
            <person name="Wu L."/>
            <person name="Ma J."/>
        </authorList>
    </citation>
    <scope>NUCLEOTIDE SEQUENCE [LARGE SCALE GENOMIC DNA]</scope>
    <source>
        <strain evidence="2">CCUG 50347</strain>
    </source>
</reference>
<organism evidence="1 2">
    <name type="scientific">Actinomycetospora chibensis</name>
    <dbReference type="NCBI Taxonomy" id="663606"/>
    <lineage>
        <taxon>Bacteria</taxon>
        <taxon>Bacillati</taxon>
        <taxon>Actinomycetota</taxon>
        <taxon>Actinomycetes</taxon>
        <taxon>Pseudonocardiales</taxon>
        <taxon>Pseudonocardiaceae</taxon>
        <taxon>Actinomycetospora</taxon>
    </lineage>
</organism>
<protein>
    <recommendedName>
        <fullName evidence="3">DUF559 domain-containing protein</fullName>
    </recommendedName>
</protein>
<dbReference type="Proteomes" id="UP001595909">
    <property type="component" value="Unassembled WGS sequence"/>
</dbReference>
<evidence type="ECO:0000313" key="1">
    <source>
        <dbReference type="EMBL" id="MFC4835978.1"/>
    </source>
</evidence>
<gene>
    <name evidence="1" type="ORF">ACFPEL_26470</name>
</gene>